<keyword evidence="12" id="KW-1185">Reference proteome</keyword>
<dbReference type="PANTHER" id="PTHR31451:SF39">
    <property type="entry name" value="MANNAN ENDO-1,4-BETA-MANNOSIDASE 1"/>
    <property type="match status" value="1"/>
</dbReference>
<protein>
    <recommendedName>
        <fullName evidence="4">mannan endo-1,4-beta-mannosidase</fullName>
        <ecNumber evidence="4">3.2.1.78</ecNumber>
    </recommendedName>
</protein>
<dbReference type="SUPFAM" id="SSF51445">
    <property type="entry name" value="(Trans)glycosidases"/>
    <property type="match status" value="1"/>
</dbReference>
<evidence type="ECO:0000256" key="2">
    <source>
        <dbReference type="ARBA" id="ARBA00004613"/>
    </source>
</evidence>
<dbReference type="InterPro" id="IPR045053">
    <property type="entry name" value="MAN-like"/>
</dbReference>
<keyword evidence="8" id="KW-0326">Glycosidase</keyword>
<name>A0AAV1IHN9_9CHLO</name>
<dbReference type="InterPro" id="IPR017853">
    <property type="entry name" value="GH"/>
</dbReference>
<evidence type="ECO:0000259" key="10">
    <source>
        <dbReference type="Pfam" id="PF26410"/>
    </source>
</evidence>
<feature type="compositionally biased region" description="Low complexity" evidence="9">
    <location>
        <begin position="16"/>
        <end position="28"/>
    </location>
</feature>
<gene>
    <name evidence="11" type="ORF">CVIRNUC_009823</name>
</gene>
<evidence type="ECO:0000313" key="11">
    <source>
        <dbReference type="EMBL" id="CAK0786609.1"/>
    </source>
</evidence>
<keyword evidence="6" id="KW-0732">Signal</keyword>
<proteinExistence type="inferred from homology"/>
<feature type="domain" description="Glycoside hydrolase family 5" evidence="10">
    <location>
        <begin position="174"/>
        <end position="520"/>
    </location>
</feature>
<dbReference type="PRINTS" id="PR01217">
    <property type="entry name" value="PRICHEXTENSN"/>
</dbReference>
<evidence type="ECO:0000256" key="1">
    <source>
        <dbReference type="ARBA" id="ARBA00001678"/>
    </source>
</evidence>
<feature type="compositionally biased region" description="Low complexity" evidence="9">
    <location>
        <begin position="138"/>
        <end position="165"/>
    </location>
</feature>
<sequence>MHPQAETKAALARRWPPFASATSPATAAGHPRATSSRIFSRTPICYGDPNGLVLSNAAPTRDAFYASYHSRHCPSAACTMPASPSPSPPPPPPPPLPVLPPPPAPKLSPPPSPIVRASPPPSPVPSPPSPVPSPPSPMTSSPIPMSPTASSSPAAASPQASAQAGPPGGGAPSGFIRVQGGTFVDDDCNEFLLFGWNSWRLVEASQGIQNALPKDTSVLGGLNEATYLAQQAKAHNFNVMRLFGIADVNYNEGMPLQPSPGQYNEQVFKAIDFILNEMGKQGIKVIVALVDYWKKTDGVQQYADWCAGGNKDSFFTDSHCQQLYMNHIKTFVNRRNTYSGKLYKEDANILAWDLLNEPRYTSGGTSAVQNWVDMFAPFIKSQDPNHMVTIGEEGFFGPGDPHVSCNPGYPNANWPAYSGQDFTNNHRNKAIDFTAVHAWPDNWQVSGADFMTNWVNCHIAASASLGKPMVLEEFGKVVSSDNSYARTSERNPYFTAAYDAVDGSLSSGGQCKGSLFWEWTVRNPSESIDVSLPNGLHPYGVSVWDETFTGPIQKEASYAQSLQGKRNVPGCALQGQPVTAFG</sequence>
<dbReference type="InterPro" id="IPR001547">
    <property type="entry name" value="Glyco_hydro_5"/>
</dbReference>
<comment type="subcellular location">
    <subcellularLocation>
        <location evidence="2">Secreted</location>
    </subcellularLocation>
</comment>
<evidence type="ECO:0000313" key="12">
    <source>
        <dbReference type="Proteomes" id="UP001314263"/>
    </source>
</evidence>
<comment type="catalytic activity">
    <reaction evidence="1">
        <text>Random hydrolysis of (1-&gt;4)-beta-D-mannosidic linkages in mannans, galactomannans and glucomannans.</text>
        <dbReference type="EC" id="3.2.1.78"/>
    </reaction>
</comment>
<dbReference type="AlphaFoldDB" id="A0AAV1IHN9"/>
<dbReference type="EMBL" id="CAUYUE010000015">
    <property type="protein sequence ID" value="CAK0786609.1"/>
    <property type="molecule type" value="Genomic_DNA"/>
</dbReference>
<dbReference type="EC" id="3.2.1.78" evidence="4"/>
<dbReference type="Gene3D" id="3.20.20.80">
    <property type="entry name" value="Glycosidases"/>
    <property type="match status" value="1"/>
</dbReference>
<dbReference type="Pfam" id="PF26410">
    <property type="entry name" value="GH5_mannosidase"/>
    <property type="match status" value="1"/>
</dbReference>
<organism evidence="11 12">
    <name type="scientific">Coccomyxa viridis</name>
    <dbReference type="NCBI Taxonomy" id="1274662"/>
    <lineage>
        <taxon>Eukaryota</taxon>
        <taxon>Viridiplantae</taxon>
        <taxon>Chlorophyta</taxon>
        <taxon>core chlorophytes</taxon>
        <taxon>Trebouxiophyceae</taxon>
        <taxon>Trebouxiophyceae incertae sedis</taxon>
        <taxon>Coccomyxaceae</taxon>
        <taxon>Coccomyxa</taxon>
    </lineage>
</organism>
<feature type="region of interest" description="Disordered" evidence="9">
    <location>
        <begin position="77"/>
        <end position="174"/>
    </location>
</feature>
<feature type="region of interest" description="Disordered" evidence="9">
    <location>
        <begin position="1"/>
        <end position="35"/>
    </location>
</feature>
<dbReference type="Proteomes" id="UP001314263">
    <property type="component" value="Unassembled WGS sequence"/>
</dbReference>
<evidence type="ECO:0000256" key="4">
    <source>
        <dbReference type="ARBA" id="ARBA00012706"/>
    </source>
</evidence>
<evidence type="ECO:0000256" key="6">
    <source>
        <dbReference type="ARBA" id="ARBA00022729"/>
    </source>
</evidence>
<keyword evidence="7" id="KW-0378">Hydrolase</keyword>
<evidence type="ECO:0000256" key="3">
    <source>
        <dbReference type="ARBA" id="ARBA00005641"/>
    </source>
</evidence>
<dbReference type="GO" id="GO:0005576">
    <property type="term" value="C:extracellular region"/>
    <property type="evidence" value="ECO:0007669"/>
    <property type="project" value="UniProtKB-SubCell"/>
</dbReference>
<evidence type="ECO:0000256" key="5">
    <source>
        <dbReference type="ARBA" id="ARBA00022525"/>
    </source>
</evidence>
<keyword evidence="5" id="KW-0964">Secreted</keyword>
<feature type="compositionally biased region" description="Pro residues" evidence="9">
    <location>
        <begin position="83"/>
        <end position="137"/>
    </location>
</feature>
<dbReference type="GO" id="GO:0016985">
    <property type="term" value="F:mannan endo-1,4-beta-mannosidase activity"/>
    <property type="evidence" value="ECO:0007669"/>
    <property type="project" value="UniProtKB-EC"/>
</dbReference>
<dbReference type="PANTHER" id="PTHR31451">
    <property type="match status" value="1"/>
</dbReference>
<accession>A0AAV1IHN9</accession>
<evidence type="ECO:0000256" key="9">
    <source>
        <dbReference type="SAM" id="MobiDB-lite"/>
    </source>
</evidence>
<evidence type="ECO:0000256" key="8">
    <source>
        <dbReference type="ARBA" id="ARBA00023295"/>
    </source>
</evidence>
<reference evidence="11 12" key="1">
    <citation type="submission" date="2023-10" db="EMBL/GenBank/DDBJ databases">
        <authorList>
            <person name="Maclean D."/>
            <person name="Macfadyen A."/>
        </authorList>
    </citation>
    <scope>NUCLEOTIDE SEQUENCE [LARGE SCALE GENOMIC DNA]</scope>
</reference>
<comment type="similarity">
    <text evidence="3">Belongs to the glycosyl hydrolase 5 (cellulase A) family.</text>
</comment>
<dbReference type="GO" id="GO:0000272">
    <property type="term" value="P:polysaccharide catabolic process"/>
    <property type="evidence" value="ECO:0007669"/>
    <property type="project" value="InterPro"/>
</dbReference>
<comment type="caution">
    <text evidence="11">The sequence shown here is derived from an EMBL/GenBank/DDBJ whole genome shotgun (WGS) entry which is preliminary data.</text>
</comment>
<evidence type="ECO:0000256" key="7">
    <source>
        <dbReference type="ARBA" id="ARBA00022801"/>
    </source>
</evidence>